<accession>A0A1E8GPV1</accession>
<proteinExistence type="predicted"/>
<evidence type="ECO:0000313" key="4">
    <source>
        <dbReference type="Proteomes" id="UP000178622"/>
    </source>
</evidence>
<dbReference type="AlphaFoldDB" id="A0A1E8GPV1"/>
<reference evidence="4" key="1">
    <citation type="submission" date="2016-09" db="EMBL/GenBank/DDBJ databases">
        <title>Draft genome sequence of a novel species of the family Streptococcaceae isolated from flowers.</title>
        <authorList>
            <person name="Chuah L.-O."/>
            <person name="Yap K.-P."/>
            <person name="Thong K.L."/>
            <person name="Liong M.T."/>
            <person name="Ahmad R."/>
            <person name="Rusul G."/>
        </authorList>
    </citation>
    <scope>NUCLEOTIDE SEQUENCE [LARGE SCALE GENOMIC DNA]</scope>
    <source>
        <strain evidence="4">DF1</strain>
    </source>
</reference>
<dbReference type="NCBIfam" id="NF047864">
    <property type="entry name" value="CBU_0592_membra"/>
    <property type="match status" value="1"/>
</dbReference>
<keyword evidence="1" id="KW-1133">Transmembrane helix</keyword>
<dbReference type="RefSeq" id="WP_070791478.1">
    <property type="nucleotide sequence ID" value="NZ_MKIR01000002.1"/>
</dbReference>
<sequence length="75" mass="8330">MFIQIFGSMLVLVSFLLVQAKKLTPDSQIYLLLNSIGSGLLAFDALRDSQWGFLLLEGCWAIVSIVGLVRSLRRS</sequence>
<dbReference type="Proteomes" id="UP000178622">
    <property type="component" value="Unassembled WGS sequence"/>
</dbReference>
<feature type="domain" description="CBU-0592-like" evidence="2">
    <location>
        <begin position="2"/>
        <end position="74"/>
    </location>
</feature>
<dbReference type="InterPro" id="IPR058058">
    <property type="entry name" value="CBU_0592-like"/>
</dbReference>
<dbReference type="OrthoDB" id="73992at2"/>
<keyword evidence="4" id="KW-1185">Reference proteome</keyword>
<gene>
    <name evidence="3" type="ORF">BG261_09070</name>
</gene>
<keyword evidence="1" id="KW-0472">Membrane</keyword>
<evidence type="ECO:0000256" key="1">
    <source>
        <dbReference type="SAM" id="Phobius"/>
    </source>
</evidence>
<organism evidence="3 4">
    <name type="scientific">Floricoccus tropicus</name>
    <dbReference type="NCBI Taxonomy" id="1859473"/>
    <lineage>
        <taxon>Bacteria</taxon>
        <taxon>Bacillati</taxon>
        <taxon>Bacillota</taxon>
        <taxon>Bacilli</taxon>
        <taxon>Lactobacillales</taxon>
        <taxon>Streptococcaceae</taxon>
        <taxon>Floricoccus</taxon>
    </lineage>
</organism>
<comment type="caution">
    <text evidence="3">The sequence shown here is derived from an EMBL/GenBank/DDBJ whole genome shotgun (WGS) entry which is preliminary data.</text>
</comment>
<keyword evidence="1" id="KW-0812">Transmembrane</keyword>
<dbReference type="STRING" id="1859473.BG261_09070"/>
<feature type="transmembrane region" description="Helical" evidence="1">
    <location>
        <begin position="51"/>
        <end position="69"/>
    </location>
</feature>
<dbReference type="EMBL" id="MKIR01000002">
    <property type="protein sequence ID" value="OFI50259.1"/>
    <property type="molecule type" value="Genomic_DNA"/>
</dbReference>
<dbReference type="Pfam" id="PF26604">
    <property type="entry name" value="CBU_0592"/>
    <property type="match status" value="1"/>
</dbReference>
<name>A0A1E8GPV1_9LACT</name>
<protein>
    <recommendedName>
        <fullName evidence="2">CBU-0592-like domain-containing protein</fullName>
    </recommendedName>
</protein>
<evidence type="ECO:0000313" key="3">
    <source>
        <dbReference type="EMBL" id="OFI50259.1"/>
    </source>
</evidence>
<evidence type="ECO:0000259" key="2">
    <source>
        <dbReference type="Pfam" id="PF26604"/>
    </source>
</evidence>